<dbReference type="Gene3D" id="2.60.120.260">
    <property type="entry name" value="Galactose-binding domain-like"/>
    <property type="match status" value="1"/>
</dbReference>
<evidence type="ECO:0000313" key="2">
    <source>
        <dbReference type="Proteomes" id="UP001626550"/>
    </source>
</evidence>
<protein>
    <submittedName>
        <fullName evidence="1">BTB/POZ domain-containing protein 9</fullName>
    </submittedName>
</protein>
<gene>
    <name evidence="1" type="primary">BTBD9_2</name>
    <name evidence="1" type="ORF">Ciccas_013074</name>
</gene>
<organism evidence="1 2">
    <name type="scientific">Cichlidogyrus casuarinus</name>
    <dbReference type="NCBI Taxonomy" id="1844966"/>
    <lineage>
        <taxon>Eukaryota</taxon>
        <taxon>Metazoa</taxon>
        <taxon>Spiralia</taxon>
        <taxon>Lophotrochozoa</taxon>
        <taxon>Platyhelminthes</taxon>
        <taxon>Monogenea</taxon>
        <taxon>Monopisthocotylea</taxon>
        <taxon>Dactylogyridea</taxon>
        <taxon>Ancyrocephalidae</taxon>
        <taxon>Cichlidogyrus</taxon>
    </lineage>
</organism>
<dbReference type="InterPro" id="IPR052407">
    <property type="entry name" value="BTB_POZ_domain_cont_9"/>
</dbReference>
<accession>A0ABD2PNY1</accession>
<dbReference type="AlphaFoldDB" id="A0ABD2PNY1"/>
<name>A0ABD2PNY1_9PLAT</name>
<dbReference type="PANTHER" id="PTHR46306">
    <property type="entry name" value="BTB/POZ DOMAIN-CONTAINING PROTEIN 9"/>
    <property type="match status" value="1"/>
</dbReference>
<dbReference type="SUPFAM" id="SSF49785">
    <property type="entry name" value="Galactose-binding domain-like"/>
    <property type="match status" value="1"/>
</dbReference>
<dbReference type="EMBL" id="JBJKFK010005307">
    <property type="protein sequence ID" value="KAL3308397.1"/>
    <property type="molecule type" value="Genomic_DNA"/>
</dbReference>
<proteinExistence type="predicted"/>
<dbReference type="InterPro" id="IPR008979">
    <property type="entry name" value="Galactose-bd-like_sf"/>
</dbReference>
<sequence length="266" mass="29973">MSQITDNTCVVRYIRITGTRNTASKHFHLISFECMFLEKPLTVINGFICPDRNVATVDQGATVVEGVSRDRNALISQHPNKYRWKWGYTCHQLGNGAIVVQLSQPYLISSIRFLLYDLDSRHYSYTVEVFDGLTDWVMVADRSTEPCRSWQVITFPRQLVSFIRVIGKHNSADDVFHMIHLECPYPVSDQNLSFESTINRSVIKTPRIVGAALSDVDVQVSSRHLNASRTLMANVSNNAHGSDNNQPHLANSYNHANTISGTVFAL</sequence>
<dbReference type="Proteomes" id="UP001626550">
    <property type="component" value="Unassembled WGS sequence"/>
</dbReference>
<evidence type="ECO:0000313" key="1">
    <source>
        <dbReference type="EMBL" id="KAL3308397.1"/>
    </source>
</evidence>
<reference evidence="1 2" key="1">
    <citation type="submission" date="2024-11" db="EMBL/GenBank/DDBJ databases">
        <title>Adaptive evolution of stress response genes in parasites aligns with host niche diversity.</title>
        <authorList>
            <person name="Hahn C."/>
            <person name="Resl P."/>
        </authorList>
    </citation>
    <scope>NUCLEOTIDE SEQUENCE [LARGE SCALE GENOMIC DNA]</scope>
    <source>
        <strain evidence="1">EGGRZ-B1_66</strain>
        <tissue evidence="1">Body</tissue>
    </source>
</reference>
<keyword evidence="2" id="KW-1185">Reference proteome</keyword>
<dbReference type="PANTHER" id="PTHR46306:SF1">
    <property type="entry name" value="BTB_POZ DOMAIN-CONTAINING PROTEIN 9"/>
    <property type="match status" value="1"/>
</dbReference>
<comment type="caution">
    <text evidence="1">The sequence shown here is derived from an EMBL/GenBank/DDBJ whole genome shotgun (WGS) entry which is preliminary data.</text>
</comment>